<evidence type="ECO:0000313" key="1">
    <source>
        <dbReference type="EMBL" id="PNV74337.1"/>
    </source>
</evidence>
<protein>
    <submittedName>
        <fullName evidence="1">Uncharacterized protein</fullName>
    </submittedName>
</protein>
<evidence type="ECO:0000313" key="2">
    <source>
        <dbReference type="Proteomes" id="UP000094669"/>
    </source>
</evidence>
<dbReference type="RefSeq" id="WP_010420136.1">
    <property type="nucleotide sequence ID" value="NZ_MCRM02000015.1"/>
</dbReference>
<dbReference type="EMBL" id="MCRM02000015">
    <property type="protein sequence ID" value="PNV74337.1"/>
    <property type="molecule type" value="Genomic_DNA"/>
</dbReference>
<sequence>MDRHSIKTFENATPLILGKQSNRAIHDLLAELAIRCKEVHVFDCAIRFNVFAIAEAGRKSNSSFLHNIHLQRAFTPYQLLDSIGELLRAPAELTGSPLYFFLAPSKQFFDGDVKKDEREHLLAVLVKKFEAMHEKKIRFLISESLKIQDPLYLSYIEKLKISFGSIEAKTPRSELEENGKDNTALFLANRIDVTGI</sequence>
<name>A0ABX4YGE9_9LEPT</name>
<accession>A0ABX4YGE9</accession>
<proteinExistence type="predicted"/>
<gene>
    <name evidence="1" type="ORF">BES34_014215</name>
</gene>
<comment type="caution">
    <text evidence="1">The sequence shown here is derived from an EMBL/GenBank/DDBJ whole genome shotgun (WGS) entry which is preliminary data.</text>
</comment>
<reference evidence="1" key="1">
    <citation type="submission" date="2018-01" db="EMBL/GenBank/DDBJ databases">
        <title>Genomic characterization of Leptospira inadai serogroup Lyme isolated from captured rat in Brazil and comparative analysis with human reference strain.</title>
        <authorList>
            <person name="Moreno L.Z."/>
            <person name="Loureiro A.P."/>
            <person name="Miraglia F."/>
            <person name="Kremer F.S."/>
            <person name="Eslabao M.R."/>
            <person name="Dellagostin O.A."/>
            <person name="Lilenbaum W."/>
            <person name="Moreno A.M."/>
        </authorList>
    </citation>
    <scope>NUCLEOTIDE SEQUENCE [LARGE SCALE GENOMIC DNA]</scope>
    <source>
        <strain evidence="1">M34/99</strain>
    </source>
</reference>
<keyword evidence="2" id="KW-1185">Reference proteome</keyword>
<organism evidence="1 2">
    <name type="scientific">Leptospira inadai serovar Lyme</name>
    <dbReference type="NCBI Taxonomy" id="293084"/>
    <lineage>
        <taxon>Bacteria</taxon>
        <taxon>Pseudomonadati</taxon>
        <taxon>Spirochaetota</taxon>
        <taxon>Spirochaetia</taxon>
        <taxon>Leptospirales</taxon>
        <taxon>Leptospiraceae</taxon>
        <taxon>Leptospira</taxon>
    </lineage>
</organism>
<dbReference type="Proteomes" id="UP000094669">
    <property type="component" value="Unassembled WGS sequence"/>
</dbReference>